<feature type="domain" description="Response regulatory" evidence="3">
    <location>
        <begin position="3"/>
        <end position="117"/>
    </location>
</feature>
<proteinExistence type="predicted"/>
<dbReference type="OrthoDB" id="9808843at2"/>
<keyword evidence="5" id="KW-1185">Reference proteome</keyword>
<dbReference type="EMBL" id="FWXF01000001">
    <property type="protein sequence ID" value="SMC17801.1"/>
    <property type="molecule type" value="Genomic_DNA"/>
</dbReference>
<evidence type="ECO:0000313" key="4">
    <source>
        <dbReference type="EMBL" id="SMC17801.1"/>
    </source>
</evidence>
<dbReference type="PROSITE" id="PS50110">
    <property type="entry name" value="RESPONSE_REGULATORY"/>
    <property type="match status" value="1"/>
</dbReference>
<evidence type="ECO:0000256" key="1">
    <source>
        <dbReference type="ARBA" id="ARBA00022553"/>
    </source>
</evidence>
<gene>
    <name evidence="4" type="ORF">SAMN02746041_00397</name>
</gene>
<dbReference type="GO" id="GO:0000160">
    <property type="term" value="P:phosphorelay signal transduction system"/>
    <property type="evidence" value="ECO:0007669"/>
    <property type="project" value="InterPro"/>
</dbReference>
<evidence type="ECO:0000259" key="3">
    <source>
        <dbReference type="PROSITE" id="PS50110"/>
    </source>
</evidence>
<reference evidence="4 5" key="1">
    <citation type="submission" date="2017-04" db="EMBL/GenBank/DDBJ databases">
        <authorList>
            <person name="Afonso C.L."/>
            <person name="Miller P.J."/>
            <person name="Scott M.A."/>
            <person name="Spackman E."/>
            <person name="Goraichik I."/>
            <person name="Dimitrov K.M."/>
            <person name="Suarez D.L."/>
            <person name="Swayne D.E."/>
        </authorList>
    </citation>
    <scope>NUCLEOTIDE SEQUENCE [LARGE SCALE GENOMIC DNA]</scope>
    <source>
        <strain evidence="4 5">DSM 13146</strain>
    </source>
</reference>
<evidence type="ECO:0000256" key="2">
    <source>
        <dbReference type="PROSITE-ProRule" id="PRU00169"/>
    </source>
</evidence>
<evidence type="ECO:0000313" key="5">
    <source>
        <dbReference type="Proteomes" id="UP000192783"/>
    </source>
</evidence>
<dbReference type="InterPro" id="IPR001789">
    <property type="entry name" value="Sig_transdc_resp-reg_receiver"/>
</dbReference>
<dbReference type="RefSeq" id="WP_084055854.1">
    <property type="nucleotide sequence ID" value="NZ_FWXF01000001.1"/>
</dbReference>
<dbReference type="AlphaFoldDB" id="A0A1W1X319"/>
<name>A0A1W1X319_9BACT</name>
<dbReference type="Pfam" id="PF00072">
    <property type="entry name" value="Response_reg"/>
    <property type="match status" value="1"/>
</dbReference>
<dbReference type="PANTHER" id="PTHR44591:SF3">
    <property type="entry name" value="RESPONSE REGULATORY DOMAIN-CONTAINING PROTEIN"/>
    <property type="match status" value="1"/>
</dbReference>
<protein>
    <submittedName>
        <fullName evidence="4">Response regulator receiver domain-containing protein</fullName>
    </submittedName>
</protein>
<feature type="modified residue" description="4-aspartylphosphate" evidence="2">
    <location>
        <position position="52"/>
    </location>
</feature>
<dbReference type="InterPro" id="IPR011006">
    <property type="entry name" value="CheY-like_superfamily"/>
</dbReference>
<keyword evidence="1 2" id="KW-0597">Phosphoprotein</keyword>
<organism evidence="4 5">
    <name type="scientific">Desulfacinum hydrothermale DSM 13146</name>
    <dbReference type="NCBI Taxonomy" id="1121390"/>
    <lineage>
        <taxon>Bacteria</taxon>
        <taxon>Pseudomonadati</taxon>
        <taxon>Thermodesulfobacteriota</taxon>
        <taxon>Syntrophobacteria</taxon>
        <taxon>Syntrophobacterales</taxon>
        <taxon>Syntrophobacteraceae</taxon>
        <taxon>Desulfacinum</taxon>
    </lineage>
</organism>
<dbReference type="SUPFAM" id="SSF52172">
    <property type="entry name" value="CheY-like"/>
    <property type="match status" value="1"/>
</dbReference>
<dbReference type="InterPro" id="IPR050595">
    <property type="entry name" value="Bact_response_regulator"/>
</dbReference>
<sequence length="126" mass="13759">MATILVLDDVLDAGRLIQRILTRKGHTVHVFTDEDDAIQYARSNPVDLAILDIKLKKMSGIEVLGLLKEIDSGIQVMMLTGYPTLDTARRALELGAGEYCVKPIEKDDLEQKVAALLATLGEAPAE</sequence>
<dbReference type="SMART" id="SM00448">
    <property type="entry name" value="REC"/>
    <property type="match status" value="1"/>
</dbReference>
<accession>A0A1W1X319</accession>
<dbReference type="CDD" id="cd00156">
    <property type="entry name" value="REC"/>
    <property type="match status" value="1"/>
</dbReference>
<dbReference type="Proteomes" id="UP000192783">
    <property type="component" value="Unassembled WGS sequence"/>
</dbReference>
<dbReference type="PANTHER" id="PTHR44591">
    <property type="entry name" value="STRESS RESPONSE REGULATOR PROTEIN 1"/>
    <property type="match status" value="1"/>
</dbReference>
<dbReference type="Gene3D" id="3.40.50.2300">
    <property type="match status" value="1"/>
</dbReference>
<dbReference type="STRING" id="1121390.SAMN02746041_00397"/>